<reference evidence="2 3" key="1">
    <citation type="submission" date="2023-04" db="EMBL/GenBank/DDBJ databases">
        <title>Jannaschia ovalis sp. nov., a marine bacterium isolated from sea tidal flat.</title>
        <authorList>
            <person name="Kwon D.Y."/>
            <person name="Kim J.-J."/>
        </authorList>
    </citation>
    <scope>NUCLEOTIDE SEQUENCE [LARGE SCALE GENOMIC DNA]</scope>
    <source>
        <strain evidence="2 3">GRR-S6-38</strain>
    </source>
</reference>
<dbReference type="EMBL" id="CP122537">
    <property type="protein sequence ID" value="WGH80040.1"/>
    <property type="molecule type" value="Genomic_DNA"/>
</dbReference>
<sequence>MRAIAVAFALLAGAAQADEGAIQGVIDSQMEAFRADDFATAFTFAAPTIQGMFRTPDNFGMMVMQGYPMVWRPAEVEYLEAGPAGRGWEQEVLVTDAAGRLHKLLYTMVETAEGWKIAGVQLLTAPEVGV</sequence>
<accession>A0ABY8LI43</accession>
<evidence type="ECO:0000256" key="1">
    <source>
        <dbReference type="SAM" id="SignalP"/>
    </source>
</evidence>
<dbReference type="RefSeq" id="WP_279967078.1">
    <property type="nucleotide sequence ID" value="NZ_CP122537.1"/>
</dbReference>
<organism evidence="2 3">
    <name type="scientific">Jannaschia ovalis</name>
    <dbReference type="NCBI Taxonomy" id="3038773"/>
    <lineage>
        <taxon>Bacteria</taxon>
        <taxon>Pseudomonadati</taxon>
        <taxon>Pseudomonadota</taxon>
        <taxon>Alphaproteobacteria</taxon>
        <taxon>Rhodobacterales</taxon>
        <taxon>Roseobacteraceae</taxon>
        <taxon>Jannaschia</taxon>
    </lineage>
</organism>
<dbReference type="Pfam" id="PF16156">
    <property type="entry name" value="DUF4864"/>
    <property type="match status" value="1"/>
</dbReference>
<keyword evidence="3" id="KW-1185">Reference proteome</keyword>
<protein>
    <submittedName>
        <fullName evidence="2">DUF4864 domain-containing protein</fullName>
    </submittedName>
</protein>
<evidence type="ECO:0000313" key="3">
    <source>
        <dbReference type="Proteomes" id="UP001243420"/>
    </source>
</evidence>
<feature type="signal peptide" evidence="1">
    <location>
        <begin position="1"/>
        <end position="17"/>
    </location>
</feature>
<name>A0ABY8LI43_9RHOB</name>
<proteinExistence type="predicted"/>
<feature type="chain" id="PRO_5045151345" evidence="1">
    <location>
        <begin position="18"/>
        <end position="130"/>
    </location>
</feature>
<dbReference type="InterPro" id="IPR032347">
    <property type="entry name" value="DUF4864"/>
</dbReference>
<keyword evidence="1" id="KW-0732">Signal</keyword>
<dbReference type="Proteomes" id="UP001243420">
    <property type="component" value="Chromosome"/>
</dbReference>
<gene>
    <name evidence="2" type="ORF">P8627_07200</name>
</gene>
<evidence type="ECO:0000313" key="2">
    <source>
        <dbReference type="EMBL" id="WGH80040.1"/>
    </source>
</evidence>